<accession>B1V8T1</accession>
<evidence type="ECO:0000313" key="2">
    <source>
        <dbReference type="EMBL" id="CAM11409.1"/>
    </source>
</evidence>
<dbReference type="AlphaFoldDB" id="B1V8T1"/>
<dbReference type="PROSITE" id="PS51257">
    <property type="entry name" value="PROKAR_LIPOPROTEIN"/>
    <property type="match status" value="1"/>
</dbReference>
<name>B1V8T1_PHYAS</name>
<evidence type="ECO:0000313" key="3">
    <source>
        <dbReference type="Proteomes" id="UP000008323"/>
    </source>
</evidence>
<gene>
    <name evidence="2" type="ordered locus">PA0074</name>
</gene>
<dbReference type="EMBL" id="AM422018">
    <property type="protein sequence ID" value="CAM11409.1"/>
    <property type="molecule type" value="Genomic_DNA"/>
</dbReference>
<dbReference type="KEGG" id="pal:PA0074"/>
<dbReference type="Proteomes" id="UP000008323">
    <property type="component" value="Chromosome"/>
</dbReference>
<evidence type="ECO:0000259" key="1">
    <source>
        <dbReference type="Pfam" id="PF12113"/>
    </source>
</evidence>
<proteinExistence type="predicted"/>
<dbReference type="InterPro" id="IPR021970">
    <property type="entry name" value="SVM_signal"/>
</dbReference>
<sequence>MLVKNKLHLLPFFLISCLGLLFVINNNQVMATKDDLYKHKEKTEMKNKSLIIPNKDKTIIKHKPIANQEIQEFANDFRKKPHLRRDKALQRLINHLFLIDKLPLKDFDLANFKPEK</sequence>
<organism evidence="2 3">
    <name type="scientific">Phytoplasma australiense</name>
    <dbReference type="NCBI Taxonomy" id="59748"/>
    <lineage>
        <taxon>Bacteria</taxon>
        <taxon>Bacillati</taxon>
        <taxon>Mycoplasmatota</taxon>
        <taxon>Mollicutes</taxon>
        <taxon>Acholeplasmatales</taxon>
        <taxon>Acholeplasmataceae</taxon>
        <taxon>Candidatus Phytoplasma</taxon>
        <taxon>16SrXII (Stolbur group)</taxon>
    </lineage>
</organism>
<feature type="domain" description="Sequence-variable mosaic (SVM) signal sequence" evidence="1">
    <location>
        <begin position="4"/>
        <end position="31"/>
    </location>
</feature>
<protein>
    <recommendedName>
        <fullName evidence="1">Sequence-variable mosaic (SVM) signal sequence domain-containing protein</fullName>
    </recommendedName>
</protein>
<dbReference type="Pfam" id="PF12113">
    <property type="entry name" value="SVM_signal"/>
    <property type="match status" value="1"/>
</dbReference>
<reference evidence="2 3" key="1">
    <citation type="journal article" date="2008" name="J. Bacteriol.">
        <title>Comparative genome analysis of 'Candidatus Phytoplasma australiense' (subgroup tuf-Australia I; rp-A) and 'Ca. Phytoplasma asteris' strains OY-M and AY-WB.</title>
        <authorList>
            <person name="Tran-Nguyen L.T."/>
            <person name="Kube M."/>
            <person name="Schneider B."/>
            <person name="Reinhardt R."/>
            <person name="Gibb K.S."/>
        </authorList>
    </citation>
    <scope>NUCLEOTIDE SEQUENCE [LARGE SCALE GENOMIC DNA]</scope>
</reference>